<name>A0A5B7K7A7_PORTR</name>
<dbReference type="EMBL" id="VSRR010125744">
    <property type="protein sequence ID" value="MPD01098.1"/>
    <property type="molecule type" value="Genomic_DNA"/>
</dbReference>
<organism evidence="1 2">
    <name type="scientific">Portunus trituberculatus</name>
    <name type="common">Swimming crab</name>
    <name type="synonym">Neptunus trituberculatus</name>
    <dbReference type="NCBI Taxonomy" id="210409"/>
    <lineage>
        <taxon>Eukaryota</taxon>
        <taxon>Metazoa</taxon>
        <taxon>Ecdysozoa</taxon>
        <taxon>Arthropoda</taxon>
        <taxon>Crustacea</taxon>
        <taxon>Multicrustacea</taxon>
        <taxon>Malacostraca</taxon>
        <taxon>Eumalacostraca</taxon>
        <taxon>Eucarida</taxon>
        <taxon>Decapoda</taxon>
        <taxon>Pleocyemata</taxon>
        <taxon>Brachyura</taxon>
        <taxon>Eubrachyura</taxon>
        <taxon>Portunoidea</taxon>
        <taxon>Portunidae</taxon>
        <taxon>Portuninae</taxon>
        <taxon>Portunus</taxon>
    </lineage>
</organism>
<dbReference type="Proteomes" id="UP000324222">
    <property type="component" value="Unassembled WGS sequence"/>
</dbReference>
<evidence type="ECO:0000313" key="1">
    <source>
        <dbReference type="EMBL" id="MPD01098.1"/>
    </source>
</evidence>
<dbReference type="AlphaFoldDB" id="A0A5B7K7A7"/>
<accession>A0A5B7K7A7</accession>
<gene>
    <name evidence="1" type="ORF">E2C01_096610</name>
</gene>
<comment type="caution">
    <text evidence="1">The sequence shown here is derived from an EMBL/GenBank/DDBJ whole genome shotgun (WGS) entry which is preliminary data.</text>
</comment>
<protein>
    <submittedName>
        <fullName evidence="1">Uncharacterized protein</fullName>
    </submittedName>
</protein>
<evidence type="ECO:0000313" key="2">
    <source>
        <dbReference type="Proteomes" id="UP000324222"/>
    </source>
</evidence>
<sequence>MYHLPLLIHFHFTAEAST</sequence>
<proteinExistence type="predicted"/>
<reference evidence="1" key="1">
    <citation type="submission" date="2019-05" db="EMBL/GenBank/DDBJ databases">
        <title>Another draft genome of Portunus trituberculatus and its Hox gene families provides insights of decapod evolution.</title>
        <authorList>
            <person name="Jeong J.-H."/>
            <person name="Song I."/>
            <person name="Kim S."/>
            <person name="Choi T."/>
            <person name="Kim D."/>
            <person name="Ryu S."/>
            <person name="Kim W."/>
        </authorList>
    </citation>
    <scope>NUCLEOTIDE SEQUENCE [LARGE SCALE GENOMIC DNA]</scope>
    <source>
        <tissue evidence="1">Muscle</tissue>
    </source>
</reference>
<keyword evidence="2" id="KW-1185">Reference proteome</keyword>